<dbReference type="GO" id="GO:0006508">
    <property type="term" value="P:proteolysis"/>
    <property type="evidence" value="ECO:0007669"/>
    <property type="project" value="UniProtKB-KW"/>
</dbReference>
<dbReference type="InterPro" id="IPR000700">
    <property type="entry name" value="PAS-assoc_C"/>
</dbReference>
<evidence type="ECO:0000313" key="10">
    <source>
        <dbReference type="Proteomes" id="UP001445335"/>
    </source>
</evidence>
<dbReference type="GO" id="GO:0008236">
    <property type="term" value="F:serine-type peptidase activity"/>
    <property type="evidence" value="ECO:0007669"/>
    <property type="project" value="UniProtKB-KW"/>
</dbReference>
<dbReference type="PANTHER" id="PTHR33209:SF1">
    <property type="entry name" value="PEPTIDASE S49 DOMAIN-CONTAINING PROTEIN"/>
    <property type="match status" value="1"/>
</dbReference>
<dbReference type="InterPro" id="IPR004635">
    <property type="entry name" value="Pept_S49_SppA"/>
</dbReference>
<dbReference type="CDD" id="cd07023">
    <property type="entry name" value="S49_Sppa_N_C"/>
    <property type="match status" value="1"/>
</dbReference>
<dbReference type="PROSITE" id="PS50112">
    <property type="entry name" value="PAS"/>
    <property type="match status" value="1"/>
</dbReference>
<dbReference type="InterPro" id="IPR000014">
    <property type="entry name" value="PAS"/>
</dbReference>
<keyword evidence="6" id="KW-0720">Serine protease</keyword>
<dbReference type="SUPFAM" id="SSF52096">
    <property type="entry name" value="ClpP/crotonase"/>
    <property type="match status" value="2"/>
</dbReference>
<dbReference type="Gene3D" id="6.20.330.10">
    <property type="match status" value="1"/>
</dbReference>
<dbReference type="NCBIfam" id="TIGR00706">
    <property type="entry name" value="SppA_dom"/>
    <property type="match status" value="1"/>
</dbReference>
<dbReference type="Gene3D" id="3.90.226.10">
    <property type="entry name" value="2-enoyl-CoA Hydratase, Chain A, domain 1"/>
    <property type="match status" value="3"/>
</dbReference>
<dbReference type="Proteomes" id="UP001445335">
    <property type="component" value="Unassembled WGS sequence"/>
</dbReference>
<feature type="domain" description="PAC" evidence="8">
    <location>
        <begin position="138"/>
        <end position="192"/>
    </location>
</feature>
<dbReference type="CDD" id="cd07018">
    <property type="entry name" value="S49_SppA_67K_type"/>
    <property type="match status" value="1"/>
</dbReference>
<dbReference type="InterPro" id="IPR002142">
    <property type="entry name" value="Peptidase_S49"/>
</dbReference>
<dbReference type="InterPro" id="IPR001610">
    <property type="entry name" value="PAC"/>
</dbReference>
<evidence type="ECO:0000256" key="5">
    <source>
        <dbReference type="ARBA" id="ARBA00022801"/>
    </source>
</evidence>
<dbReference type="SMART" id="SM00086">
    <property type="entry name" value="PAC"/>
    <property type="match status" value="1"/>
</dbReference>
<dbReference type="PANTHER" id="PTHR33209">
    <property type="entry name" value="PROTEASE 4"/>
    <property type="match status" value="1"/>
</dbReference>
<organism evidence="9 10">
    <name type="scientific">Elliptochloris bilobata</name>
    <dbReference type="NCBI Taxonomy" id="381761"/>
    <lineage>
        <taxon>Eukaryota</taxon>
        <taxon>Viridiplantae</taxon>
        <taxon>Chlorophyta</taxon>
        <taxon>core chlorophytes</taxon>
        <taxon>Trebouxiophyceae</taxon>
        <taxon>Trebouxiophyceae incertae sedis</taxon>
        <taxon>Elliptochloris clade</taxon>
        <taxon>Elliptochloris</taxon>
    </lineage>
</organism>
<evidence type="ECO:0000256" key="2">
    <source>
        <dbReference type="ARBA" id="ARBA00022543"/>
    </source>
</evidence>
<evidence type="ECO:0008006" key="11">
    <source>
        <dbReference type="Google" id="ProtNLM"/>
    </source>
</evidence>
<keyword evidence="4" id="KW-0645">Protease</keyword>
<keyword evidence="10" id="KW-1185">Reference proteome</keyword>
<evidence type="ECO:0000256" key="6">
    <source>
        <dbReference type="ARBA" id="ARBA00022825"/>
    </source>
</evidence>
<keyword evidence="3" id="KW-0716">Sensory transduction</keyword>
<dbReference type="Gene3D" id="3.30.450.20">
    <property type="entry name" value="PAS domain"/>
    <property type="match status" value="1"/>
</dbReference>
<dbReference type="Pfam" id="PF01343">
    <property type="entry name" value="Peptidase_S49"/>
    <property type="match status" value="2"/>
</dbReference>
<dbReference type="CDD" id="cd00130">
    <property type="entry name" value="PAS"/>
    <property type="match status" value="1"/>
</dbReference>
<dbReference type="SUPFAM" id="SSF55785">
    <property type="entry name" value="PYP-like sensor domain (PAS domain)"/>
    <property type="match status" value="1"/>
</dbReference>
<reference evidence="9 10" key="1">
    <citation type="journal article" date="2024" name="Nat. Commun.">
        <title>Phylogenomics reveals the evolutionary origins of lichenization in chlorophyte algae.</title>
        <authorList>
            <person name="Puginier C."/>
            <person name="Libourel C."/>
            <person name="Otte J."/>
            <person name="Skaloud P."/>
            <person name="Haon M."/>
            <person name="Grisel S."/>
            <person name="Petersen M."/>
            <person name="Berrin J.G."/>
            <person name="Delaux P.M."/>
            <person name="Dal Grande F."/>
            <person name="Keller J."/>
        </authorList>
    </citation>
    <scope>NUCLEOTIDE SEQUENCE [LARGE SCALE GENOMIC DNA]</scope>
    <source>
        <strain evidence="9 10">SAG 245.80</strain>
    </source>
</reference>
<dbReference type="InterPro" id="IPR047217">
    <property type="entry name" value="S49_SppA_67K_type_N"/>
</dbReference>
<dbReference type="GO" id="GO:0009881">
    <property type="term" value="F:photoreceptor activity"/>
    <property type="evidence" value="ECO:0007669"/>
    <property type="project" value="UniProtKB-KW"/>
</dbReference>
<keyword evidence="2" id="KW-0675">Receptor</keyword>
<evidence type="ECO:0000259" key="7">
    <source>
        <dbReference type="PROSITE" id="PS50112"/>
    </source>
</evidence>
<dbReference type="GO" id="GO:0009637">
    <property type="term" value="P:response to blue light"/>
    <property type="evidence" value="ECO:0007669"/>
    <property type="project" value="UniProtKB-ARBA"/>
</dbReference>
<evidence type="ECO:0000256" key="3">
    <source>
        <dbReference type="ARBA" id="ARBA00022606"/>
    </source>
</evidence>
<dbReference type="NCBIfam" id="TIGR00229">
    <property type="entry name" value="sensory_box"/>
    <property type="match status" value="1"/>
</dbReference>
<proteinExistence type="inferred from homology"/>
<keyword evidence="2" id="KW-0157">Chromophore</keyword>
<protein>
    <recommendedName>
        <fullName evidence="11">LOV domain-containing protein</fullName>
    </recommendedName>
</protein>
<dbReference type="InterPro" id="IPR029045">
    <property type="entry name" value="ClpP/crotonase-like_dom_sf"/>
</dbReference>
<comment type="similarity">
    <text evidence="1">Belongs to the peptidase S49 family.</text>
</comment>
<accession>A0AAW1SKR2</accession>
<keyword evidence="2" id="KW-0600">Photoreceptor protein</keyword>
<evidence type="ECO:0000256" key="1">
    <source>
        <dbReference type="ARBA" id="ARBA00008683"/>
    </source>
</evidence>
<dbReference type="EMBL" id="JALJOU010000001">
    <property type="protein sequence ID" value="KAK9846464.1"/>
    <property type="molecule type" value="Genomic_DNA"/>
</dbReference>
<comment type="caution">
    <text evidence="9">The sequence shown here is derived from an EMBL/GenBank/DDBJ whole genome shotgun (WGS) entry which is preliminary data.</text>
</comment>
<dbReference type="AlphaFoldDB" id="A0AAW1SKR2"/>
<dbReference type="InterPro" id="IPR035965">
    <property type="entry name" value="PAS-like_dom_sf"/>
</dbReference>
<evidence type="ECO:0000313" key="9">
    <source>
        <dbReference type="EMBL" id="KAK9846464.1"/>
    </source>
</evidence>
<dbReference type="PROSITE" id="PS50113">
    <property type="entry name" value="PAC"/>
    <property type="match status" value="1"/>
</dbReference>
<gene>
    <name evidence="9" type="ORF">WJX81_004557</name>
</gene>
<dbReference type="InterPro" id="IPR047272">
    <property type="entry name" value="S49_SppA_C"/>
</dbReference>
<evidence type="ECO:0000256" key="4">
    <source>
        <dbReference type="ARBA" id="ARBA00022670"/>
    </source>
</evidence>
<dbReference type="Pfam" id="PF13426">
    <property type="entry name" value="PAS_9"/>
    <property type="match status" value="1"/>
</dbReference>
<sequence length="787" mass="84625">MPREDSNGTGVYVREACDTRLEDPAAAEKRRLRELLAGWGTAETGEELELVGRRLSGPCAALSLPASLQQPLMRLAQSFALSDPSLPDCPIVYASQGFLALMGYPREQVLGRNCRFLQGPGTCPAELELLREGLAAGRAVTVNLLNYQYDGTPFMNHLHVAQIRNSAGKVTYLVGVQLDVTAPGSDHEPLRGVRASRSIVPLCSATSENVAVVEPTDKAIKAAAAFPSGELVYEPPSGPKRLATSLALLRALPWRRLKKDSVLVIELDGAISEKRQGRFGSAQSVPQICRSLQKAAYDPRVCGILLKISPLSVGWARLQEIREYIAFFRQSGKFSMAFLTTGAEKEYYMASSCEEVYVPPTGNLSLRGLVVAGSFLRDALEKAGVEPQVKRIGKYKSAGDQLLRRDMSEPQHEQLSALLDTIYEGFTTAAAASRGKTVAEVEELLERGVYDMRELADGGWVTALRYEDEVIADLKKRTGGKDDKVRAVGLKKYSSVSPSAFGLVGRKRIAVIRSAGAIVGGAARTGGTITAPELVKKLRQVAEDKRWAGVILRIDSPGGDALASDLIWREIQQLRKKKPVVASMGDVAASGGYYMAMAADVIVAQSLTITGSIGVVLGKFNLQELYRRVGYTKTPISRGRYANLLADQRSFTPEEEALFDATAEFAYRSFRDKAAESRGIAVEAMQDVAQGRVWSGRDAIGAGLVDALGGVARAVAILKDRAGIAPGDQVALVELTREEMSPLTLLTGGATAGAGIPALLQVATEGLAQGDVFRMPDVSVDASTKFF</sequence>
<evidence type="ECO:0000259" key="8">
    <source>
        <dbReference type="PROSITE" id="PS50113"/>
    </source>
</evidence>
<feature type="domain" description="PAS" evidence="7">
    <location>
        <begin position="91"/>
        <end position="113"/>
    </location>
</feature>
<keyword evidence="5" id="KW-0378">Hydrolase</keyword>
<name>A0AAW1SKR2_9CHLO</name>